<feature type="region of interest" description="Disordered" evidence="1">
    <location>
        <begin position="80"/>
        <end position="111"/>
    </location>
</feature>
<dbReference type="InterPro" id="IPR011050">
    <property type="entry name" value="Pectin_lyase_fold/virulence"/>
</dbReference>
<evidence type="ECO:0000313" key="3">
    <source>
        <dbReference type="EMBL" id="KAK2951680.1"/>
    </source>
</evidence>
<evidence type="ECO:0000313" key="4">
    <source>
        <dbReference type="Proteomes" id="UP001281761"/>
    </source>
</evidence>
<feature type="chain" id="PRO_5045868969" description="Right handed beta helix domain-containing protein" evidence="2">
    <location>
        <begin position="19"/>
        <end position="562"/>
    </location>
</feature>
<feature type="signal peptide" evidence="2">
    <location>
        <begin position="1"/>
        <end position="18"/>
    </location>
</feature>
<accession>A0ABQ9XJP8</accession>
<keyword evidence="4" id="KW-1185">Reference proteome</keyword>
<evidence type="ECO:0000256" key="1">
    <source>
        <dbReference type="SAM" id="MobiDB-lite"/>
    </source>
</evidence>
<reference evidence="3 4" key="1">
    <citation type="journal article" date="2022" name="bioRxiv">
        <title>Genomics of Preaxostyla Flagellates Illuminates Evolutionary Transitions and the Path Towards Mitochondrial Loss.</title>
        <authorList>
            <person name="Novak L.V.F."/>
            <person name="Treitli S.C."/>
            <person name="Pyrih J."/>
            <person name="Halakuc P."/>
            <person name="Pipaliya S.V."/>
            <person name="Vacek V."/>
            <person name="Brzon O."/>
            <person name="Soukal P."/>
            <person name="Eme L."/>
            <person name="Dacks J.B."/>
            <person name="Karnkowska A."/>
            <person name="Elias M."/>
            <person name="Hampl V."/>
        </authorList>
    </citation>
    <scope>NUCLEOTIDE SEQUENCE [LARGE SCALE GENOMIC DNA]</scope>
    <source>
        <strain evidence="3">NAU3</strain>
        <tissue evidence="3">Gut</tissue>
    </source>
</reference>
<keyword evidence="2" id="KW-0732">Signal</keyword>
<dbReference type="SUPFAM" id="SSF51126">
    <property type="entry name" value="Pectin lyase-like"/>
    <property type="match status" value="1"/>
</dbReference>
<name>A0ABQ9XJP8_9EUKA</name>
<proteinExistence type="predicted"/>
<protein>
    <recommendedName>
        <fullName evidence="5">Right handed beta helix domain-containing protein</fullName>
    </recommendedName>
</protein>
<comment type="caution">
    <text evidence="3">The sequence shown here is derived from an EMBL/GenBank/DDBJ whole genome shotgun (WGS) entry which is preliminary data.</text>
</comment>
<evidence type="ECO:0008006" key="5">
    <source>
        <dbReference type="Google" id="ProtNLM"/>
    </source>
</evidence>
<gene>
    <name evidence="3" type="ORF">BLNAU_13419</name>
</gene>
<evidence type="ECO:0000256" key="2">
    <source>
        <dbReference type="SAM" id="SignalP"/>
    </source>
</evidence>
<feature type="compositionally biased region" description="Polar residues" evidence="1">
    <location>
        <begin position="80"/>
        <end position="98"/>
    </location>
</feature>
<dbReference type="Proteomes" id="UP001281761">
    <property type="component" value="Unassembled WGS sequence"/>
</dbReference>
<sequence length="562" mass="59899">MNLAKLFVVTLLFNSLSTLNIKTNINWDDIIRSQSEISSTDHISKKIIAVNQNVVVASTIRVTSDEMSLIGQESTLLYSPQQEDSNRWPLSSPGQESGANHIPASENSDNTRDRTSTFLFDIWNSSFSANGIEAILSCDNTGLCSISGSSVAFSSSLISSIGLISPFLVMVSDAGLDNLHSRIVLSEVTHTSTSDFLPSFVDVSHPLSSSSLHPASSSDDSIHSSVGGVSVVGIGLRLSDSCLASGTGPLFSFGLNGHASPSPTLTNDLPMETALVQSSLVNMSSRSTAAGRESEGSLFGSNAKQRIVGSEISKSANHQRGTAMLDPNMGGCLVCLNTSFSSCHTHANTGQAISRKDHVQGDQFDTSQVTSTSVSFTLCTFNEMSMTNSESFGEAVIHIIDAKADLTVSQCFFHKCRVTAFAPSGAAIIFSPKIVDQQSISIEMSSFTECQAISTSFMMKIAFAPAFYVKNATTSTLSQNFFHLCNATLRSGAIELDTTDATISNCSFVECAALTQYGGAIGFMSMVSLSLMHTKFRDCSAVTAGSCLLWQYNPQTHSPMTR</sequence>
<dbReference type="EMBL" id="JARBJD010000115">
    <property type="protein sequence ID" value="KAK2951680.1"/>
    <property type="molecule type" value="Genomic_DNA"/>
</dbReference>
<organism evidence="3 4">
    <name type="scientific">Blattamonas nauphoetae</name>
    <dbReference type="NCBI Taxonomy" id="2049346"/>
    <lineage>
        <taxon>Eukaryota</taxon>
        <taxon>Metamonada</taxon>
        <taxon>Preaxostyla</taxon>
        <taxon>Oxymonadida</taxon>
        <taxon>Blattamonas</taxon>
    </lineage>
</organism>